<evidence type="ECO:0000313" key="5">
    <source>
        <dbReference type="EMBL" id="VDN81554.1"/>
    </source>
</evidence>
<dbReference type="InterPro" id="IPR013783">
    <property type="entry name" value="Ig-like_fold"/>
</dbReference>
<dbReference type="Gene3D" id="2.60.40.10">
    <property type="entry name" value="Immunoglobulins"/>
    <property type="match status" value="1"/>
</dbReference>
<keyword evidence="2" id="KW-0472">Membrane</keyword>
<proteinExistence type="predicted"/>
<dbReference type="PROSITE" id="PS50835">
    <property type="entry name" value="IG_LIKE"/>
    <property type="match status" value="1"/>
</dbReference>
<evidence type="ECO:0000313" key="6">
    <source>
        <dbReference type="Proteomes" id="UP000278627"/>
    </source>
</evidence>
<feature type="signal peptide" evidence="3">
    <location>
        <begin position="1"/>
        <end position="16"/>
    </location>
</feature>
<evidence type="ECO:0000313" key="7">
    <source>
        <dbReference type="WBParaSite" id="BPAG_0000036701-mRNA-1"/>
    </source>
</evidence>
<feature type="domain" description="Ig-like" evidence="4">
    <location>
        <begin position="132"/>
        <end position="205"/>
    </location>
</feature>
<reference evidence="5 6" key="2">
    <citation type="submission" date="2018-11" db="EMBL/GenBank/DDBJ databases">
        <authorList>
            <consortium name="Pathogen Informatics"/>
        </authorList>
    </citation>
    <scope>NUCLEOTIDE SEQUENCE [LARGE SCALE GENOMIC DNA]</scope>
</reference>
<keyword evidence="2" id="KW-1133">Transmembrane helix</keyword>
<dbReference type="InterPro" id="IPR007110">
    <property type="entry name" value="Ig-like_dom"/>
</dbReference>
<feature type="transmembrane region" description="Helical" evidence="2">
    <location>
        <begin position="222"/>
        <end position="242"/>
    </location>
</feature>
<feature type="compositionally biased region" description="Polar residues" evidence="1">
    <location>
        <begin position="290"/>
        <end position="302"/>
    </location>
</feature>
<feature type="region of interest" description="Disordered" evidence="1">
    <location>
        <begin position="274"/>
        <end position="304"/>
    </location>
</feature>
<keyword evidence="6" id="KW-1185">Reference proteome</keyword>
<dbReference type="SUPFAM" id="SSF48726">
    <property type="entry name" value="Immunoglobulin"/>
    <property type="match status" value="1"/>
</dbReference>
<dbReference type="STRING" id="6280.A0A0N4SXG7"/>
<keyword evidence="3" id="KW-0732">Signal</keyword>
<dbReference type="Proteomes" id="UP000278627">
    <property type="component" value="Unassembled WGS sequence"/>
</dbReference>
<protein>
    <submittedName>
        <fullName evidence="7">Ig-like domain-containing protein</fullName>
    </submittedName>
</protein>
<name>A0A0N4SXG7_BRUPA</name>
<keyword evidence="2" id="KW-0812">Transmembrane</keyword>
<dbReference type="InterPro" id="IPR036179">
    <property type="entry name" value="Ig-like_dom_sf"/>
</dbReference>
<evidence type="ECO:0000256" key="2">
    <source>
        <dbReference type="SAM" id="Phobius"/>
    </source>
</evidence>
<evidence type="ECO:0000259" key="4">
    <source>
        <dbReference type="PROSITE" id="PS50835"/>
    </source>
</evidence>
<dbReference type="CDD" id="cd00096">
    <property type="entry name" value="Ig"/>
    <property type="match status" value="1"/>
</dbReference>
<gene>
    <name evidence="5" type="ORF">BPAG_LOCUS368</name>
</gene>
<organism evidence="7">
    <name type="scientific">Brugia pahangi</name>
    <name type="common">Filarial nematode worm</name>
    <dbReference type="NCBI Taxonomy" id="6280"/>
    <lineage>
        <taxon>Eukaryota</taxon>
        <taxon>Metazoa</taxon>
        <taxon>Ecdysozoa</taxon>
        <taxon>Nematoda</taxon>
        <taxon>Chromadorea</taxon>
        <taxon>Rhabditida</taxon>
        <taxon>Spirurina</taxon>
        <taxon>Spiruromorpha</taxon>
        <taxon>Filarioidea</taxon>
        <taxon>Onchocercidae</taxon>
        <taxon>Brugia</taxon>
    </lineage>
</organism>
<dbReference type="AlphaFoldDB" id="A0A0N4SXG7"/>
<feature type="chain" id="PRO_5043121590" evidence="3">
    <location>
        <begin position="17"/>
        <end position="352"/>
    </location>
</feature>
<evidence type="ECO:0000256" key="3">
    <source>
        <dbReference type="SAM" id="SignalP"/>
    </source>
</evidence>
<sequence>MNGCLLLVLFIMKLCGTNKQAAVMVQAFVKTTSKSLGRLDLLECAVLEPIEYDKHVAKGLCPPSPTKILKTFGNKLEKLYHRKTSWLMKKEKKEKKDWLMRKKLIMKAVFLGKQSFYQLQLQNVDFDFELIEGLFLILECPTRRKVKKPNIEWYLDGSPIITDSRLSWRVKLTPLKYLQIWPLMVTQDDGRYECFIDGKPHGSVTLHVISVAEGLSRGTTNYFITMMLSIPFVAFAIFYRLLHPQREAIMLDSPVIDFYEKLLNLTTKEMKSHISKTLHKDKTERETESSHSYGRTSNGESMRNNRDAVMTILNVAEINQRKNYDAPKQKVKYGPLNHLFRFLRKNKPNLHP</sequence>
<reference evidence="7" key="1">
    <citation type="submission" date="2017-02" db="UniProtKB">
        <authorList>
            <consortium name="WormBaseParasite"/>
        </authorList>
    </citation>
    <scope>IDENTIFICATION</scope>
</reference>
<feature type="compositionally biased region" description="Basic and acidic residues" evidence="1">
    <location>
        <begin position="274"/>
        <end position="289"/>
    </location>
</feature>
<dbReference type="WBParaSite" id="BPAG_0000036701-mRNA-1">
    <property type="protein sequence ID" value="BPAG_0000036701-mRNA-1"/>
    <property type="gene ID" value="BPAG_0000036701"/>
</dbReference>
<accession>A0A0N4SXG7</accession>
<dbReference type="EMBL" id="UZAD01000015">
    <property type="protein sequence ID" value="VDN81554.1"/>
    <property type="molecule type" value="Genomic_DNA"/>
</dbReference>
<evidence type="ECO:0000256" key="1">
    <source>
        <dbReference type="SAM" id="MobiDB-lite"/>
    </source>
</evidence>